<keyword evidence="2" id="KW-0812">Transmembrane</keyword>
<evidence type="ECO:0000313" key="4">
    <source>
        <dbReference type="Proteomes" id="UP001335325"/>
    </source>
</evidence>
<reference evidence="3 4" key="1">
    <citation type="submission" date="2022-10" db="EMBL/GenBank/DDBJ databases">
        <title>The complete genomes of actinobacterial strains from the NBC collection.</title>
        <authorList>
            <person name="Joergensen T.S."/>
            <person name="Alvarez Arevalo M."/>
            <person name="Sterndorff E.B."/>
            <person name="Faurdal D."/>
            <person name="Vuksanovic O."/>
            <person name="Mourched A.-S."/>
            <person name="Charusanti P."/>
            <person name="Shaw S."/>
            <person name="Blin K."/>
            <person name="Weber T."/>
        </authorList>
    </citation>
    <scope>NUCLEOTIDE SEQUENCE [LARGE SCALE GENOMIC DNA]</scope>
    <source>
        <strain evidence="3 4">NBC 01753</strain>
    </source>
</reference>
<proteinExistence type="predicted"/>
<feature type="transmembrane region" description="Helical" evidence="2">
    <location>
        <begin position="310"/>
        <end position="330"/>
    </location>
</feature>
<feature type="transmembrane region" description="Helical" evidence="2">
    <location>
        <begin position="206"/>
        <end position="231"/>
    </location>
</feature>
<keyword evidence="4" id="KW-1185">Reference proteome</keyword>
<feature type="transmembrane region" description="Helical" evidence="2">
    <location>
        <begin position="97"/>
        <end position="120"/>
    </location>
</feature>
<dbReference type="Proteomes" id="UP001335325">
    <property type="component" value="Chromosome"/>
</dbReference>
<evidence type="ECO:0008006" key="5">
    <source>
        <dbReference type="Google" id="ProtNLM"/>
    </source>
</evidence>
<feature type="transmembrane region" description="Helical" evidence="2">
    <location>
        <begin position="126"/>
        <end position="144"/>
    </location>
</feature>
<keyword evidence="2" id="KW-1133">Transmembrane helix</keyword>
<gene>
    <name evidence="3" type="ORF">OIE73_25725</name>
</gene>
<sequence length="393" mass="40466">MTDLDELDRESARPGAGGGTADPVKALLHRHRELCERAVDPLEIAAGLEAHGVTDRTAARFKHRDVFSLAEELYARIPRDGDAPRPSAATTAPGPRVGWVVLTLLPGALGLASVAALSLTHGQSRLYAVAAGVLAIALALRAALRRGSPLGTTPTTSTPPTTGTAAWTCWLLGYALLGDGLLHTAITGGPDGPPTRGPGSPEGDWALVVAPALALTLAFAPGAWSARLFAVRARRKVVASRGLEDFADSVRPLLFGTFGLFLCALAALFTLCATVLDEPFTHHEVLTLGALLFLARLLTLHGFTHAPKVVLAAAALAQAAALAAVFAARLPGCGALATPVETLVTTWDPSGVATLICGAAALTLLIHAARTLTRASAHAQHAQPEAPPQGDPA</sequence>
<dbReference type="RefSeq" id="WP_326754638.1">
    <property type="nucleotide sequence ID" value="NZ_CP109134.1"/>
</dbReference>
<feature type="transmembrane region" description="Helical" evidence="2">
    <location>
        <begin position="252"/>
        <end position="276"/>
    </location>
</feature>
<name>A0ABZ1GSA0_9ACTN</name>
<protein>
    <recommendedName>
        <fullName evidence="5">Integral membrane protein</fullName>
    </recommendedName>
</protein>
<accession>A0ABZ1GSA0</accession>
<keyword evidence="2" id="KW-0472">Membrane</keyword>
<feature type="transmembrane region" description="Helical" evidence="2">
    <location>
        <begin position="282"/>
        <end position="298"/>
    </location>
</feature>
<dbReference type="GeneID" id="91546043"/>
<feature type="transmembrane region" description="Helical" evidence="2">
    <location>
        <begin position="350"/>
        <end position="369"/>
    </location>
</feature>
<organism evidence="3 4">
    <name type="scientific">Streptomyces hirsutus</name>
    <dbReference type="NCBI Taxonomy" id="35620"/>
    <lineage>
        <taxon>Bacteria</taxon>
        <taxon>Bacillati</taxon>
        <taxon>Actinomycetota</taxon>
        <taxon>Actinomycetes</taxon>
        <taxon>Kitasatosporales</taxon>
        <taxon>Streptomycetaceae</taxon>
        <taxon>Streptomyces</taxon>
    </lineage>
</organism>
<evidence type="ECO:0000256" key="1">
    <source>
        <dbReference type="SAM" id="MobiDB-lite"/>
    </source>
</evidence>
<evidence type="ECO:0000313" key="3">
    <source>
        <dbReference type="EMBL" id="WSD08795.1"/>
    </source>
</evidence>
<feature type="transmembrane region" description="Helical" evidence="2">
    <location>
        <begin position="165"/>
        <end position="186"/>
    </location>
</feature>
<evidence type="ECO:0000256" key="2">
    <source>
        <dbReference type="SAM" id="Phobius"/>
    </source>
</evidence>
<dbReference type="EMBL" id="CP109134">
    <property type="protein sequence ID" value="WSD08795.1"/>
    <property type="molecule type" value="Genomic_DNA"/>
</dbReference>
<feature type="region of interest" description="Disordered" evidence="1">
    <location>
        <begin position="1"/>
        <end position="23"/>
    </location>
</feature>